<evidence type="ECO:0000313" key="1">
    <source>
        <dbReference type="EMBL" id="EDO51954.1"/>
    </source>
</evidence>
<dbReference type="AlphaFoldDB" id="A0ABC9N5H8"/>
<reference evidence="1" key="2">
    <citation type="submission" date="2013-11" db="EMBL/GenBank/DDBJ databases">
        <title>Draft genome sequence of Bacteroides uniformis (ATCC 8492).</title>
        <authorList>
            <person name="Sudarsanam P."/>
            <person name="Ley R."/>
            <person name="Guruge J."/>
            <person name="Turnbaugh P.J."/>
            <person name="Mahowald M."/>
            <person name="Liep D."/>
            <person name="Gordon J."/>
        </authorList>
    </citation>
    <scope>NUCLEOTIDE SEQUENCE</scope>
    <source>
        <strain evidence="1">ATCC 8492</strain>
    </source>
</reference>
<dbReference type="Proteomes" id="UP000004110">
    <property type="component" value="Unassembled WGS sequence"/>
</dbReference>
<proteinExistence type="predicted"/>
<keyword evidence="2" id="KW-1185">Reference proteome</keyword>
<sequence length="34" mass="3965">MAKIMFHGERNKKMEMKSIVCHTCVEEKKISIAL</sequence>
<gene>
    <name evidence="1" type="ORF">BACUNI_04505</name>
</gene>
<reference evidence="1" key="1">
    <citation type="submission" date="2007-06" db="EMBL/GenBank/DDBJ databases">
        <authorList>
            <person name="Fulton L."/>
            <person name="Clifton S."/>
            <person name="Fulton B."/>
            <person name="Xu J."/>
            <person name="Minx P."/>
            <person name="Pepin K.H."/>
            <person name="Johnson M."/>
            <person name="Thiruvilangam P."/>
            <person name="Bhonagiri V."/>
            <person name="Nash W.E."/>
            <person name="Mardis E.R."/>
            <person name="Wilson R.K."/>
        </authorList>
    </citation>
    <scope>NUCLEOTIDE SEQUENCE [LARGE SCALE GENOMIC DNA]</scope>
    <source>
        <strain evidence="1">ATCC 8492</strain>
    </source>
</reference>
<comment type="caution">
    <text evidence="1">The sequence shown here is derived from an EMBL/GenBank/DDBJ whole genome shotgun (WGS) entry which is preliminary data.</text>
</comment>
<evidence type="ECO:0000313" key="2">
    <source>
        <dbReference type="Proteomes" id="UP000004110"/>
    </source>
</evidence>
<name>A0ABC9N5H8_BACUC</name>
<dbReference type="EMBL" id="AAYH02000049">
    <property type="protein sequence ID" value="EDO51954.1"/>
    <property type="molecule type" value="Genomic_DNA"/>
</dbReference>
<accession>A0ABC9N5H8</accession>
<organism evidence="1 2">
    <name type="scientific">Bacteroides uniformis (strain ATCC 8492 / DSM 6597 / CCUG 4942 / CIP 103695 / JCM 5828 / KCTC 5204 / NCTC 13054 / VPI 0061)</name>
    <dbReference type="NCBI Taxonomy" id="411479"/>
    <lineage>
        <taxon>Bacteria</taxon>
        <taxon>Pseudomonadati</taxon>
        <taxon>Bacteroidota</taxon>
        <taxon>Bacteroidia</taxon>
        <taxon>Bacteroidales</taxon>
        <taxon>Bacteroidaceae</taxon>
        <taxon>Bacteroides</taxon>
    </lineage>
</organism>
<protein>
    <submittedName>
        <fullName evidence="1">Uncharacterized protein</fullName>
    </submittedName>
</protein>